<proteinExistence type="predicted"/>
<dbReference type="EMBL" id="FAXN01000013">
    <property type="protein sequence ID" value="CUV64995.1"/>
    <property type="molecule type" value="Genomic_DNA"/>
</dbReference>
<protein>
    <submittedName>
        <fullName evidence="1">Uncharacterized protein</fullName>
    </submittedName>
</protein>
<gene>
    <name evidence="1" type="ORF">BN3087_150012</name>
</gene>
<evidence type="ECO:0000313" key="1">
    <source>
        <dbReference type="EMBL" id="CUV64995.1"/>
    </source>
</evidence>
<dbReference type="AlphaFoldDB" id="A0A0S4XKW7"/>
<reference evidence="1" key="1">
    <citation type="submission" date="2015-11" db="EMBL/GenBank/DDBJ databases">
        <authorList>
            <person name="Zhang Y."/>
            <person name="Guo Z."/>
        </authorList>
    </citation>
    <scope>NUCLEOTIDE SEQUENCE</scope>
    <source>
        <strain evidence="1">BN30871</strain>
    </source>
</reference>
<organism evidence="1">
    <name type="scientific">Sulfurovum sp. enrichment culture clone C5</name>
    <dbReference type="NCBI Taxonomy" id="497650"/>
    <lineage>
        <taxon>Bacteria</taxon>
        <taxon>Pseudomonadati</taxon>
        <taxon>Campylobacterota</taxon>
        <taxon>Epsilonproteobacteria</taxon>
        <taxon>Campylobacterales</taxon>
        <taxon>Sulfurovaceae</taxon>
        <taxon>Sulfurovum</taxon>
        <taxon>environmental samples</taxon>
    </lineage>
</organism>
<accession>A0A0S4XKW7</accession>
<sequence>MAQALYTIDEYIATVRKKPTIWIVFNTIYNNVHAFKKRDEEDLFEKYLKEKFTDKVAQKEFLDFMKTNFPDTEILQVFDLVSDSYLIYPYLGSYAINTDIGSDVYNALSEKYGDPYKDATVNNKVLWVMEYEDAIMFHKNRIKAIDEEFGEDD</sequence>
<name>A0A0S4XKW7_9BACT</name>